<accession>A0A9P6NPU0</accession>
<evidence type="ECO:0000256" key="1">
    <source>
        <dbReference type="SAM" id="MobiDB-lite"/>
    </source>
</evidence>
<proteinExistence type="predicted"/>
<name>A0A9P6NPU0_9BASI</name>
<sequence>MIASHFGSCPPGRMIVPAEWSLLSIHLTRETHTLSFLQSQRPVPAPQRIPRAQHLQEMGQQPQSRLPNVPWRRPHRQTQPPMPKVLPMPQCPSLHRTIPAVRNLLTIPHRLMSRLLVRTLRRPALQPRQARQPSQAAIALLRHRLMGPPRATTLLVLRYTLHAHCVVLSCWFLSL</sequence>
<comment type="caution">
    <text evidence="2">The sequence shown here is derived from an EMBL/GenBank/DDBJ whole genome shotgun (WGS) entry which is preliminary data.</text>
</comment>
<gene>
    <name evidence="2" type="ORF">CROQUDRAFT_471805</name>
</gene>
<dbReference type="AlphaFoldDB" id="A0A9P6NPU0"/>
<evidence type="ECO:0000313" key="3">
    <source>
        <dbReference type="Proteomes" id="UP000886653"/>
    </source>
</evidence>
<protein>
    <submittedName>
        <fullName evidence="2">Uncharacterized protein</fullName>
    </submittedName>
</protein>
<dbReference type="EMBL" id="MU167248">
    <property type="protein sequence ID" value="KAG0147391.1"/>
    <property type="molecule type" value="Genomic_DNA"/>
</dbReference>
<reference evidence="2" key="1">
    <citation type="submission" date="2013-11" db="EMBL/GenBank/DDBJ databases">
        <title>Genome sequence of the fusiform rust pathogen reveals effectors for host alternation and coevolution with pine.</title>
        <authorList>
            <consortium name="DOE Joint Genome Institute"/>
            <person name="Smith K."/>
            <person name="Pendleton A."/>
            <person name="Kubisiak T."/>
            <person name="Anderson C."/>
            <person name="Salamov A."/>
            <person name="Aerts A."/>
            <person name="Riley R."/>
            <person name="Clum A."/>
            <person name="Lindquist E."/>
            <person name="Ence D."/>
            <person name="Campbell M."/>
            <person name="Kronenberg Z."/>
            <person name="Feau N."/>
            <person name="Dhillon B."/>
            <person name="Hamelin R."/>
            <person name="Burleigh J."/>
            <person name="Smith J."/>
            <person name="Yandell M."/>
            <person name="Nelson C."/>
            <person name="Grigoriev I."/>
            <person name="Davis J."/>
        </authorList>
    </citation>
    <scope>NUCLEOTIDE SEQUENCE</scope>
    <source>
        <strain evidence="2">G11</strain>
    </source>
</reference>
<dbReference type="Proteomes" id="UP000886653">
    <property type="component" value="Unassembled WGS sequence"/>
</dbReference>
<evidence type="ECO:0000313" key="2">
    <source>
        <dbReference type="EMBL" id="KAG0147391.1"/>
    </source>
</evidence>
<keyword evidence="3" id="KW-1185">Reference proteome</keyword>
<organism evidence="2 3">
    <name type="scientific">Cronartium quercuum f. sp. fusiforme G11</name>
    <dbReference type="NCBI Taxonomy" id="708437"/>
    <lineage>
        <taxon>Eukaryota</taxon>
        <taxon>Fungi</taxon>
        <taxon>Dikarya</taxon>
        <taxon>Basidiomycota</taxon>
        <taxon>Pucciniomycotina</taxon>
        <taxon>Pucciniomycetes</taxon>
        <taxon>Pucciniales</taxon>
        <taxon>Coleosporiaceae</taxon>
        <taxon>Cronartium</taxon>
    </lineage>
</organism>
<feature type="region of interest" description="Disordered" evidence="1">
    <location>
        <begin position="55"/>
        <end position="85"/>
    </location>
</feature>